<dbReference type="AlphaFoldDB" id="A0A3P8P8V9"/>
<evidence type="ECO:0000256" key="2">
    <source>
        <dbReference type="SAM" id="SignalP"/>
    </source>
</evidence>
<feature type="domain" description="Chemokine interleukin-8-like" evidence="3">
    <location>
        <begin position="37"/>
        <end position="96"/>
    </location>
</feature>
<feature type="signal peptide" evidence="2">
    <location>
        <begin position="1"/>
        <end position="27"/>
    </location>
</feature>
<reference evidence="4" key="3">
    <citation type="submission" date="2025-08" db="UniProtKB">
        <authorList>
            <consortium name="Ensembl"/>
        </authorList>
    </citation>
    <scope>IDENTIFICATION</scope>
</reference>
<dbReference type="Proteomes" id="UP000265100">
    <property type="component" value="Chromosome 9"/>
</dbReference>
<dbReference type="SUPFAM" id="SSF54117">
    <property type="entry name" value="Interleukin 8-like chemokines"/>
    <property type="match status" value="1"/>
</dbReference>
<dbReference type="Pfam" id="PF00048">
    <property type="entry name" value="IL8"/>
    <property type="match status" value="1"/>
</dbReference>
<reference evidence="5" key="2">
    <citation type="submission" date="2023-03" db="EMBL/GenBank/DDBJ databases">
        <authorList>
            <consortium name="Wellcome Sanger Institute Data Sharing"/>
        </authorList>
    </citation>
    <scope>NUCLEOTIDE SEQUENCE [LARGE SCALE GENOMIC DNA]</scope>
</reference>
<keyword evidence="1" id="KW-0202">Cytokine</keyword>
<dbReference type="PANTHER" id="PTHR12015:SF108">
    <property type="entry name" value="C-C MOTIF CHEMOKINE 20"/>
    <property type="match status" value="1"/>
</dbReference>
<evidence type="ECO:0000256" key="1">
    <source>
        <dbReference type="ARBA" id="ARBA00022514"/>
    </source>
</evidence>
<keyword evidence="2" id="KW-0732">Signal</keyword>
<feature type="chain" id="PRO_5044283051" description="Chemokine interleukin-8-like domain-containing protein" evidence="2">
    <location>
        <begin position="28"/>
        <end position="113"/>
    </location>
</feature>
<dbReference type="InterPro" id="IPR036048">
    <property type="entry name" value="Interleukin_8-like_sf"/>
</dbReference>
<dbReference type="GO" id="GO:0005615">
    <property type="term" value="C:extracellular space"/>
    <property type="evidence" value="ECO:0007669"/>
    <property type="project" value="UniProtKB-KW"/>
</dbReference>
<keyword evidence="5" id="KW-1185">Reference proteome</keyword>
<sequence length="113" mass="12584">MASRKTCLMVALCSLVIIINFFDSAQSVDSLCVCVLTASCCLRYSNRQPPCKRILGYTIQNINNACDINAIIFHAPGRFVCADPSKPLTQKVMKCYDEKKRKTNKENSNNNAS</sequence>
<dbReference type="Gene3D" id="2.40.50.40">
    <property type="match status" value="1"/>
</dbReference>
<evidence type="ECO:0000313" key="4">
    <source>
        <dbReference type="Ensembl" id="ENSACLP00000013437.2"/>
    </source>
</evidence>
<evidence type="ECO:0000313" key="5">
    <source>
        <dbReference type="Proteomes" id="UP000265100"/>
    </source>
</evidence>
<dbReference type="Ensembl" id="ENSACLT00000013768.2">
    <property type="protein sequence ID" value="ENSACLP00000013437.2"/>
    <property type="gene ID" value="ENSACLG00000009197.2"/>
</dbReference>
<dbReference type="OMA" id="QNINNAC"/>
<reference evidence="4" key="4">
    <citation type="submission" date="2025-09" db="UniProtKB">
        <authorList>
            <consortium name="Ensembl"/>
        </authorList>
    </citation>
    <scope>IDENTIFICATION</scope>
</reference>
<organism evidence="4 5">
    <name type="scientific">Astatotilapia calliptera</name>
    <name type="common">Eastern happy</name>
    <name type="synonym">Chromis callipterus</name>
    <dbReference type="NCBI Taxonomy" id="8154"/>
    <lineage>
        <taxon>Eukaryota</taxon>
        <taxon>Metazoa</taxon>
        <taxon>Chordata</taxon>
        <taxon>Craniata</taxon>
        <taxon>Vertebrata</taxon>
        <taxon>Euteleostomi</taxon>
        <taxon>Actinopterygii</taxon>
        <taxon>Neopterygii</taxon>
        <taxon>Teleostei</taxon>
        <taxon>Neoteleostei</taxon>
        <taxon>Acanthomorphata</taxon>
        <taxon>Ovalentaria</taxon>
        <taxon>Cichlomorphae</taxon>
        <taxon>Cichliformes</taxon>
        <taxon>Cichlidae</taxon>
        <taxon>African cichlids</taxon>
        <taxon>Pseudocrenilabrinae</taxon>
        <taxon>Haplochromini</taxon>
        <taxon>Astatotilapia</taxon>
    </lineage>
</organism>
<dbReference type="InterPro" id="IPR001811">
    <property type="entry name" value="Chemokine_IL8-like_dom"/>
</dbReference>
<protein>
    <recommendedName>
        <fullName evidence="3">Chemokine interleukin-8-like domain-containing protein</fullName>
    </recommendedName>
</protein>
<dbReference type="PANTHER" id="PTHR12015">
    <property type="entry name" value="SMALL INDUCIBLE CYTOKINE A"/>
    <property type="match status" value="1"/>
</dbReference>
<name>A0A3P8P8V9_ASTCA</name>
<dbReference type="GeneTree" id="ENSGT01030000234830"/>
<dbReference type="GO" id="GO:0006955">
    <property type="term" value="P:immune response"/>
    <property type="evidence" value="ECO:0007669"/>
    <property type="project" value="InterPro"/>
</dbReference>
<dbReference type="SMART" id="SM00199">
    <property type="entry name" value="SCY"/>
    <property type="match status" value="1"/>
</dbReference>
<accession>A0A3P8P8V9</accession>
<proteinExistence type="predicted"/>
<reference evidence="4 5" key="1">
    <citation type="submission" date="2018-05" db="EMBL/GenBank/DDBJ databases">
        <authorList>
            <person name="Datahose"/>
        </authorList>
    </citation>
    <scope>NUCLEOTIDE SEQUENCE</scope>
</reference>
<dbReference type="Bgee" id="ENSACLG00000009197">
    <property type="expression patterns" value="Expressed in liver and 6 other cell types or tissues"/>
</dbReference>
<dbReference type="InterPro" id="IPR039809">
    <property type="entry name" value="Chemokine_b/g/d"/>
</dbReference>
<evidence type="ECO:0000259" key="3">
    <source>
        <dbReference type="SMART" id="SM00199"/>
    </source>
</evidence>
<dbReference type="GO" id="GO:0008009">
    <property type="term" value="F:chemokine activity"/>
    <property type="evidence" value="ECO:0007669"/>
    <property type="project" value="InterPro"/>
</dbReference>